<keyword evidence="1" id="KW-0175">Coiled coil</keyword>
<dbReference type="InterPro" id="IPR047187">
    <property type="entry name" value="SF1_C_Upf1"/>
</dbReference>
<evidence type="ECO:0000313" key="6">
    <source>
        <dbReference type="EMBL" id="QED38999.1"/>
    </source>
</evidence>
<organism evidence="6 7">
    <name type="scientific">Antarcticibacterium arcticum</name>
    <dbReference type="NCBI Taxonomy" id="2585771"/>
    <lineage>
        <taxon>Bacteria</taxon>
        <taxon>Pseudomonadati</taxon>
        <taxon>Bacteroidota</taxon>
        <taxon>Flavobacteriia</taxon>
        <taxon>Flavobacteriales</taxon>
        <taxon>Flavobacteriaceae</taxon>
        <taxon>Antarcticibacterium</taxon>
    </lineage>
</organism>
<evidence type="ECO:0000313" key="7">
    <source>
        <dbReference type="Proteomes" id="UP000321954"/>
    </source>
</evidence>
<dbReference type="Gene3D" id="3.40.50.300">
    <property type="entry name" value="P-loop containing nucleotide triphosphate hydrolases"/>
    <property type="match status" value="3"/>
</dbReference>
<dbReference type="FunFam" id="3.40.50.300:FF:002063">
    <property type="entry name" value="DNA helicase related protein"/>
    <property type="match status" value="1"/>
</dbReference>
<dbReference type="KEGG" id="anp:FK178_15305"/>
<proteinExistence type="predicted"/>
<dbReference type="Pfam" id="PF13086">
    <property type="entry name" value="AAA_11"/>
    <property type="match status" value="2"/>
</dbReference>
<dbReference type="InterPro" id="IPR041677">
    <property type="entry name" value="DNA2/NAM7_AAA_11"/>
</dbReference>
<evidence type="ECO:0000256" key="1">
    <source>
        <dbReference type="SAM" id="Coils"/>
    </source>
</evidence>
<accession>A0A5B8YS10</accession>
<dbReference type="Pfam" id="PF11784">
    <property type="entry name" value="DUF3320"/>
    <property type="match status" value="1"/>
</dbReference>
<dbReference type="PANTHER" id="PTHR10887:SF530">
    <property type="entry name" value="SUPERFAMILY I DNA HELICASES"/>
    <property type="match status" value="1"/>
</dbReference>
<feature type="domain" description="DNA2/NAM7 helicase-like C-terminal" evidence="4">
    <location>
        <begin position="997"/>
        <end position="1193"/>
    </location>
</feature>
<dbReference type="Pfam" id="PF13195">
    <property type="entry name" value="DUF4011"/>
    <property type="match status" value="1"/>
</dbReference>
<dbReference type="InterPro" id="IPR011335">
    <property type="entry name" value="Restrct_endonuc-II-like"/>
</dbReference>
<dbReference type="Proteomes" id="UP000321954">
    <property type="component" value="Chromosome"/>
</dbReference>
<evidence type="ECO:0000259" key="3">
    <source>
        <dbReference type="Pfam" id="PF13086"/>
    </source>
</evidence>
<dbReference type="EMBL" id="CP042476">
    <property type="protein sequence ID" value="QED38999.1"/>
    <property type="molecule type" value="Genomic_DNA"/>
</dbReference>
<dbReference type="PANTHER" id="PTHR10887">
    <property type="entry name" value="DNA2/NAM7 HELICASE FAMILY"/>
    <property type="match status" value="1"/>
</dbReference>
<evidence type="ECO:0000259" key="5">
    <source>
        <dbReference type="Pfam" id="PF18741"/>
    </source>
</evidence>
<name>A0A5B8YS10_9FLAO</name>
<evidence type="ECO:0000259" key="4">
    <source>
        <dbReference type="Pfam" id="PF13087"/>
    </source>
</evidence>
<dbReference type="InterPro" id="IPR041679">
    <property type="entry name" value="DNA2/NAM7-like_C"/>
</dbReference>
<dbReference type="Pfam" id="PF18741">
    <property type="entry name" value="MTES_1575"/>
    <property type="match status" value="1"/>
</dbReference>
<gene>
    <name evidence="6" type="ORF">FK178_15305</name>
</gene>
<feature type="domain" description="DUF3320" evidence="2">
    <location>
        <begin position="1402"/>
        <end position="1438"/>
    </location>
</feature>
<evidence type="ECO:0000259" key="2">
    <source>
        <dbReference type="Pfam" id="PF11784"/>
    </source>
</evidence>
<dbReference type="CDD" id="cd18808">
    <property type="entry name" value="SF1_C_Upf1"/>
    <property type="match status" value="1"/>
</dbReference>
<dbReference type="OrthoDB" id="9757917at2"/>
<feature type="domain" description="DNA2/NAM7 helicase helicase" evidence="3">
    <location>
        <begin position="932"/>
        <end position="977"/>
    </location>
</feature>
<dbReference type="InterPro" id="IPR027417">
    <property type="entry name" value="P-loop_NTPase"/>
</dbReference>
<dbReference type="GO" id="GO:0004386">
    <property type="term" value="F:helicase activity"/>
    <property type="evidence" value="ECO:0007669"/>
    <property type="project" value="InterPro"/>
</dbReference>
<sequence>MDKNVAPQIERSRQELLDLGLRGNSLLHFKASAVSLTLTGHLSNEVYNNIVENQKRMGFSPLVKGSKEEVGKSERLPELFDAPTVEKPTSKNRFNTQLLEDQLDKRLLKINTEAETYFQEQGIDILYLAMGFLIWYEDKNSNLERKAPLILIPVSLKRSNAQDRYKLEYTQVDLSTNLTLKAKLKMDFNIELPEFSEEIEVQEYLKIVKTAIKKEDRWRIEENEMHLGFFKFGKFQMYQDLDAKNWPKNKQPSDHPILQSLFGNGFENFNDTEKGDFGEEDIFNGLQNLDEFHFIADADSSQTEAIIQIKQGKNLVIQGPPGTGKSQTITNIISEALSDDKKILFVSEKMVALEVVKRRLDSCYLGDCVLELHSHKSNKRTVLEEIGRTLELGVPKVDDRSIQKNRYKELQSSLDNYCEATGKKILNSGINFVQAVGYLLHFQKKIETYQLKGIEIPGSLYWYPKDFSEAETLVKEIVAFLNENTSPSKNPFCESQIDHFSPDDRSNMEHILKKILELSQVCEIELGELLLLLPISEPQTLLDIYRLIHTFRHLKNIPDVISVNYKSPEWLSSKDKIESCLKYGKTAKEIYDNHQNELSDEAWNTDLTEIKKVYETKGGKWWKFLSPDYWKAQKVMREIYKKELPSVPEILSTIDYIITFQENRSAFESYEELGRKLFLEKWKSIHSNWAENENIYLWLLNLYSNMEKEVFTPGIEKILDKISPVNDITAQFSRLETDIKELSSLIIQLNEILQVENLKDFEKESLQNLGTKYSIFIEKSQEIFSMARYNAIVSKLDKYNLNIVKEISFEWNFPSDYLLDLFYYSWYKSLVDFAYRTNDPIKFFDRAGHMKDIEEFKTLDNDLAHFSQEKLTMNHFQRMPRNSSGEMSTIKREINKKRRHMPIRQLLLQAGNAVQQIKPVFMMSPMSVSTFLSPGSLEFDLVIFDEASQVKVVDALIPILRGKQIVVVGDSKQMPPTDFFSRTFEDEEETVTGDIESILSMFLAQGAPEKMLKWHYRSRHDSLINVSNQEFYDGRLMVFPSSGINLDAKGLKFNHIKESFYERGTSRTNPNEARMVAQAIMNHAHRKPNLTLGVVAFSTAQRDSIILELERLRRQDTSYESFFSAEKLEEFFIKNLENVQGDERDVIFISIGYGKTAQGNLPQNFGPLNREGGERRLNVLITRARLAMEVFCNFTADDLNTSSNSPFGIKALKSFLKYAEHGKLEDRKETGKETDSPFEDQVIKAIKNMGYELEPQVGSAGFFIDIAVKDPERPGKYILAVECDGASYHSTVSARDRDRLRQNVLEGMGWKFHRIWSTDWFRTESKQISLLQAAIENAIRETQKENESNQKKELENFENSPLSITREDIEIVDNKSIPYKIFMDDFTVPLQGEIPFISKISIAKGISQIVKEEGPIHLKDVAKRITDKMGIGRIGNRIFDHIKESARYGHSQKWFYLSNNFIYVDESKEIEIRDRSLLPISYKNIEHVPPEEIQKAIFETIEMSFSISQTEVISETLSKMGFGRATLKASNIVKSEIKKLIRSQKIKMEQERLIIS</sequence>
<feature type="coiled-coil region" evidence="1">
    <location>
        <begin position="1332"/>
        <end position="1360"/>
    </location>
</feature>
<dbReference type="Gene3D" id="3.40.960.10">
    <property type="entry name" value="VSR Endonuclease"/>
    <property type="match status" value="1"/>
</dbReference>
<dbReference type="InterPro" id="IPR045055">
    <property type="entry name" value="DNA2/NAM7-like"/>
</dbReference>
<dbReference type="SUPFAM" id="SSF52980">
    <property type="entry name" value="Restriction endonuclease-like"/>
    <property type="match status" value="1"/>
</dbReference>
<dbReference type="InterPro" id="IPR021754">
    <property type="entry name" value="DUF3320"/>
</dbReference>
<protein>
    <submittedName>
        <fullName evidence="6">DUF3320 domain-containing protein</fullName>
    </submittedName>
</protein>
<reference evidence="6 7" key="1">
    <citation type="submission" date="2019-08" db="EMBL/GenBank/DDBJ databases">
        <title>Antarcticibacterium arcticum sp. nov., a bacterium isolated from marine sediment of the Canadian Beaufort Sea.</title>
        <authorList>
            <person name="Lee Y.M."/>
            <person name="Baek K."/>
            <person name="Lee D.-H."/>
            <person name="Shin S.C."/>
            <person name="Jin Y.K."/>
            <person name="Park Y."/>
        </authorList>
    </citation>
    <scope>NUCLEOTIDE SEQUENCE [LARGE SCALE GENOMIC DNA]</scope>
    <source>
        <strain evidence="6 7">PAMC 28998</strain>
    </source>
</reference>
<feature type="domain" description="DNA2/NAM7 helicase helicase" evidence="3">
    <location>
        <begin position="299"/>
        <end position="415"/>
    </location>
</feature>
<keyword evidence="7" id="KW-1185">Reference proteome</keyword>
<dbReference type="RefSeq" id="WP_146837267.1">
    <property type="nucleotide sequence ID" value="NZ_CP042476.1"/>
</dbReference>
<dbReference type="Pfam" id="PF13087">
    <property type="entry name" value="AAA_12"/>
    <property type="match status" value="1"/>
</dbReference>
<dbReference type="SUPFAM" id="SSF52540">
    <property type="entry name" value="P-loop containing nucleoside triphosphate hydrolases"/>
    <property type="match status" value="2"/>
</dbReference>
<dbReference type="InterPro" id="IPR049468">
    <property type="entry name" value="Restrct_endonuc-II-like_dom"/>
</dbReference>
<dbReference type="InterPro" id="IPR025103">
    <property type="entry name" value="DUF4011"/>
</dbReference>
<feature type="domain" description="Restriction endonuclease type II-like" evidence="5">
    <location>
        <begin position="1238"/>
        <end position="1335"/>
    </location>
</feature>
<dbReference type="FunFam" id="3.40.960.10:FF:000002">
    <property type="entry name" value="DNA helicase related protein"/>
    <property type="match status" value="1"/>
</dbReference>